<reference evidence="9" key="1">
    <citation type="submission" date="2022-10" db="EMBL/GenBank/DDBJ databases">
        <title>Chitinophaga sp. nov., isolated from soil.</title>
        <authorList>
            <person name="Jeon C.O."/>
        </authorList>
    </citation>
    <scope>NUCLEOTIDE SEQUENCE</scope>
    <source>
        <strain evidence="9">R8</strain>
    </source>
</reference>
<dbReference type="RefSeq" id="WP_264281337.1">
    <property type="nucleotide sequence ID" value="NZ_CP107006.1"/>
</dbReference>
<evidence type="ECO:0000259" key="8">
    <source>
        <dbReference type="Pfam" id="PF01435"/>
    </source>
</evidence>
<dbReference type="Gene3D" id="3.30.2010.10">
    <property type="entry name" value="Metalloproteases ('zincins'), catalytic domain"/>
    <property type="match status" value="1"/>
</dbReference>
<evidence type="ECO:0000313" key="10">
    <source>
        <dbReference type="Proteomes" id="UP001162741"/>
    </source>
</evidence>
<dbReference type="Proteomes" id="UP001162741">
    <property type="component" value="Chromosome"/>
</dbReference>
<comment type="similarity">
    <text evidence="6">Belongs to the peptidase M48 family.</text>
</comment>
<feature type="domain" description="Peptidase M48" evidence="8">
    <location>
        <begin position="165"/>
        <end position="328"/>
    </location>
</feature>
<sequence length="359" mass="40041">MYTYTGVYHYEQNAAPEQAAVTFANNKLEIGLKDEHGNPRNVFWFWEKISVENITGDHCWLSYDGFPKQTLEVISMDFAVEVEKRRAKFGKPATANKTISALVIMGAIVLALGVALYFWIVPWLAGRAAMSVPVSYEESLGDKAYQSLIGQYTVLPEKTKLANDFFKELKIPSAYKIRITVVKQDQLNAFAIPGGNIIVYDKLIKQMKGPGELAALLSHEFSHVELRHTTKTMFRSMGSYVMLSLVFGDLTGVGAVVVENAHSLKTLQYSRSLEREADLNGLKLLDARHIGGDGFVGLFKTLKNESGVAPSEWMSSHPDLDNRVKYVESDEHYQAGSVTDSTLIRIFNQLQADGNNSSW</sequence>
<keyword evidence="10" id="KW-1185">Reference proteome</keyword>
<dbReference type="PANTHER" id="PTHR22726">
    <property type="entry name" value="METALLOENDOPEPTIDASE OMA1"/>
    <property type="match status" value="1"/>
</dbReference>
<dbReference type="PANTHER" id="PTHR22726:SF1">
    <property type="entry name" value="METALLOENDOPEPTIDASE OMA1, MITOCHONDRIAL"/>
    <property type="match status" value="1"/>
</dbReference>
<keyword evidence="7" id="KW-1133">Transmembrane helix</keyword>
<organism evidence="9 10">
    <name type="scientific">Chitinophaga horti</name>
    <dbReference type="NCBI Taxonomy" id="2920382"/>
    <lineage>
        <taxon>Bacteria</taxon>
        <taxon>Pseudomonadati</taxon>
        <taxon>Bacteroidota</taxon>
        <taxon>Chitinophagia</taxon>
        <taxon>Chitinophagales</taxon>
        <taxon>Chitinophagaceae</taxon>
        <taxon>Chitinophaga</taxon>
    </lineage>
</organism>
<feature type="transmembrane region" description="Helical" evidence="7">
    <location>
        <begin position="99"/>
        <end position="120"/>
    </location>
</feature>
<keyword evidence="3 6" id="KW-0378">Hydrolase</keyword>
<evidence type="ECO:0000256" key="1">
    <source>
        <dbReference type="ARBA" id="ARBA00022670"/>
    </source>
</evidence>
<keyword evidence="1 6" id="KW-0645">Protease</keyword>
<evidence type="ECO:0000256" key="4">
    <source>
        <dbReference type="ARBA" id="ARBA00022833"/>
    </source>
</evidence>
<comment type="cofactor">
    <cofactor evidence="6">
        <name>Zn(2+)</name>
        <dbReference type="ChEBI" id="CHEBI:29105"/>
    </cofactor>
    <text evidence="6">Binds 1 zinc ion per subunit.</text>
</comment>
<protein>
    <submittedName>
        <fullName evidence="9">M48 family metallopeptidase</fullName>
    </submittedName>
</protein>
<evidence type="ECO:0000256" key="5">
    <source>
        <dbReference type="ARBA" id="ARBA00023049"/>
    </source>
</evidence>
<evidence type="ECO:0000313" key="9">
    <source>
        <dbReference type="EMBL" id="UYQ93224.1"/>
    </source>
</evidence>
<dbReference type="EMBL" id="CP107006">
    <property type="protein sequence ID" value="UYQ93224.1"/>
    <property type="molecule type" value="Genomic_DNA"/>
</dbReference>
<dbReference type="CDD" id="cd07332">
    <property type="entry name" value="M48C_Oma1_like"/>
    <property type="match status" value="1"/>
</dbReference>
<dbReference type="InterPro" id="IPR001915">
    <property type="entry name" value="Peptidase_M48"/>
</dbReference>
<name>A0ABY6J4K1_9BACT</name>
<evidence type="ECO:0000256" key="6">
    <source>
        <dbReference type="RuleBase" id="RU003983"/>
    </source>
</evidence>
<accession>A0ABY6J4K1</accession>
<keyword evidence="4 6" id="KW-0862">Zinc</keyword>
<evidence type="ECO:0000256" key="3">
    <source>
        <dbReference type="ARBA" id="ARBA00022801"/>
    </source>
</evidence>
<keyword evidence="5 6" id="KW-0482">Metalloprotease</keyword>
<evidence type="ECO:0000256" key="2">
    <source>
        <dbReference type="ARBA" id="ARBA00022723"/>
    </source>
</evidence>
<keyword evidence="7" id="KW-0472">Membrane</keyword>
<dbReference type="Pfam" id="PF01435">
    <property type="entry name" value="Peptidase_M48"/>
    <property type="match status" value="1"/>
</dbReference>
<keyword evidence="2" id="KW-0479">Metal-binding</keyword>
<evidence type="ECO:0000256" key="7">
    <source>
        <dbReference type="SAM" id="Phobius"/>
    </source>
</evidence>
<proteinExistence type="inferred from homology"/>
<dbReference type="InterPro" id="IPR051156">
    <property type="entry name" value="Mito/Outer_Membr_Metalloprot"/>
</dbReference>
<gene>
    <name evidence="9" type="ORF">MKQ68_24380</name>
</gene>
<keyword evidence="7" id="KW-0812">Transmembrane</keyword>